<dbReference type="RefSeq" id="WP_243797475.1">
    <property type="nucleotide sequence ID" value="NZ_CP094669.1"/>
</dbReference>
<keyword evidence="3" id="KW-1185">Reference proteome</keyword>
<evidence type="ECO:0000256" key="1">
    <source>
        <dbReference type="SAM" id="Phobius"/>
    </source>
</evidence>
<evidence type="ECO:0000313" key="2">
    <source>
        <dbReference type="EMBL" id="UOG74204.1"/>
    </source>
</evidence>
<gene>
    <name evidence="2" type="ORF">MTX78_19035</name>
</gene>
<protein>
    <submittedName>
        <fullName evidence="2">Uncharacterized protein</fullName>
    </submittedName>
</protein>
<sequence>MVVKLLAGTASVWIPVAGAAILIYGLTDYALDLGSLLKTLVAELATLSPYEAGTVRSSCCCLARRRWPKQL</sequence>
<proteinExistence type="predicted"/>
<feature type="transmembrane region" description="Helical" evidence="1">
    <location>
        <begin position="12"/>
        <end position="31"/>
    </location>
</feature>
<name>A0ABY4CYZ9_9BACT</name>
<evidence type="ECO:0000313" key="3">
    <source>
        <dbReference type="Proteomes" id="UP000831113"/>
    </source>
</evidence>
<dbReference type="EMBL" id="CP094669">
    <property type="protein sequence ID" value="UOG74204.1"/>
    <property type="molecule type" value="Genomic_DNA"/>
</dbReference>
<accession>A0ABY4CYZ9</accession>
<reference evidence="2 3" key="1">
    <citation type="submission" date="2022-03" db="EMBL/GenBank/DDBJ databases">
        <title>Hymenobactersp. isolated from the air.</title>
        <authorList>
            <person name="Won M."/>
            <person name="Kwon S.-W."/>
        </authorList>
    </citation>
    <scope>NUCLEOTIDE SEQUENCE [LARGE SCALE GENOMIC DNA]</scope>
    <source>
        <strain evidence="2 3">KACC 21982</strain>
    </source>
</reference>
<organism evidence="2 3">
    <name type="scientific">Hymenobacter tibetensis</name>
    <dbReference type="NCBI Taxonomy" id="497967"/>
    <lineage>
        <taxon>Bacteria</taxon>
        <taxon>Pseudomonadati</taxon>
        <taxon>Bacteroidota</taxon>
        <taxon>Cytophagia</taxon>
        <taxon>Cytophagales</taxon>
        <taxon>Hymenobacteraceae</taxon>
        <taxon>Hymenobacter</taxon>
    </lineage>
</organism>
<keyword evidence="1" id="KW-0812">Transmembrane</keyword>
<keyword evidence="1" id="KW-0472">Membrane</keyword>
<dbReference type="Proteomes" id="UP000831113">
    <property type="component" value="Chromosome"/>
</dbReference>
<keyword evidence="1" id="KW-1133">Transmembrane helix</keyword>